<protein>
    <submittedName>
        <fullName evidence="2">Methyltransferase FkbM domain-containing protein</fullName>
    </submittedName>
</protein>
<reference evidence="2" key="1">
    <citation type="submission" date="2022-11" db="UniProtKB">
        <authorList>
            <consortium name="WormBaseParasite"/>
        </authorList>
    </citation>
    <scope>IDENTIFICATION</scope>
</reference>
<dbReference type="WBParaSite" id="PS1159_v2.g14595.t1">
    <property type="protein sequence ID" value="PS1159_v2.g14595.t1"/>
    <property type="gene ID" value="PS1159_v2.g14595"/>
</dbReference>
<accession>A0AC35F7G9</accession>
<proteinExistence type="predicted"/>
<evidence type="ECO:0000313" key="1">
    <source>
        <dbReference type="Proteomes" id="UP000887580"/>
    </source>
</evidence>
<evidence type="ECO:0000313" key="2">
    <source>
        <dbReference type="WBParaSite" id="PS1159_v2.g14595.t1"/>
    </source>
</evidence>
<sequence>MKCANSLNIKLSKFISTPKLYENKHFISPKINDSCSIITFGIGHEVENEEFLKQNYPHCSFLGFDPDPIINEPLFIQKISGHFVKAAVGGKTEKGRITRLDTTEVLNHYEKVQKISASSLIEMYHGKDRTIDLVNFDIEGTEFEVFEMMPDERIYKQICQFNVEFHHPETIQSDYTVTEAIKILRNLILDGTFVWVKNDILFETFYPSFFINVKNQYCFKKYLEGRINL</sequence>
<organism evidence="1 2">
    <name type="scientific">Panagrolaimus sp. PS1159</name>
    <dbReference type="NCBI Taxonomy" id="55785"/>
    <lineage>
        <taxon>Eukaryota</taxon>
        <taxon>Metazoa</taxon>
        <taxon>Ecdysozoa</taxon>
        <taxon>Nematoda</taxon>
        <taxon>Chromadorea</taxon>
        <taxon>Rhabditida</taxon>
        <taxon>Tylenchina</taxon>
        <taxon>Panagrolaimomorpha</taxon>
        <taxon>Panagrolaimoidea</taxon>
        <taxon>Panagrolaimidae</taxon>
        <taxon>Panagrolaimus</taxon>
    </lineage>
</organism>
<name>A0AC35F7G9_9BILA</name>
<dbReference type="Proteomes" id="UP000887580">
    <property type="component" value="Unplaced"/>
</dbReference>